<evidence type="ECO:0000313" key="2">
    <source>
        <dbReference type="Proteomes" id="UP001143480"/>
    </source>
</evidence>
<sequence>MHVAYGLDGWHPTPGTLAASAVSHERRGGRRVRFTGGRLEYHDDPPRTERLAFPEPIGERDVIAEFSMADIVTIPSHLAVPEVRTSMTVTAARDLAAAGERGPEPESFVVDAVVHRRGERRRATAHGRDIYAVTAPLAAEAVCRILAGRTRTTGVASAGAMFDAADFLTALAPAVTITG</sequence>
<reference evidence="1" key="2">
    <citation type="submission" date="2023-01" db="EMBL/GenBank/DDBJ databases">
        <authorList>
            <person name="Sun Q."/>
            <person name="Evtushenko L."/>
        </authorList>
    </citation>
    <scope>NUCLEOTIDE SEQUENCE</scope>
    <source>
        <strain evidence="1">VKM Ac-1321</strain>
    </source>
</reference>
<protein>
    <recommendedName>
        <fullName evidence="3">Saccharopine dehydrogenase</fullName>
    </recommendedName>
</protein>
<dbReference type="RefSeq" id="WP_261958456.1">
    <property type="nucleotide sequence ID" value="NZ_BAAAXA010000001.1"/>
</dbReference>
<accession>A0A9W6NNI4</accession>
<proteinExistence type="predicted"/>
<gene>
    <name evidence="1" type="ORF">GCM10017581_052250</name>
</gene>
<name>A0A9W6NNI4_9ACTN</name>
<evidence type="ECO:0008006" key="3">
    <source>
        <dbReference type="Google" id="ProtNLM"/>
    </source>
</evidence>
<dbReference type="EMBL" id="BSFP01000034">
    <property type="protein sequence ID" value="GLL03479.1"/>
    <property type="molecule type" value="Genomic_DNA"/>
</dbReference>
<dbReference type="AlphaFoldDB" id="A0A9W6NNI4"/>
<organism evidence="1 2">
    <name type="scientific">Dactylosporangium matsuzakiense</name>
    <dbReference type="NCBI Taxonomy" id="53360"/>
    <lineage>
        <taxon>Bacteria</taxon>
        <taxon>Bacillati</taxon>
        <taxon>Actinomycetota</taxon>
        <taxon>Actinomycetes</taxon>
        <taxon>Micromonosporales</taxon>
        <taxon>Micromonosporaceae</taxon>
        <taxon>Dactylosporangium</taxon>
    </lineage>
</organism>
<keyword evidence="2" id="KW-1185">Reference proteome</keyword>
<dbReference type="Proteomes" id="UP001143480">
    <property type="component" value="Unassembled WGS sequence"/>
</dbReference>
<reference evidence="1" key="1">
    <citation type="journal article" date="2014" name="Int. J. Syst. Evol. Microbiol.">
        <title>Complete genome sequence of Corynebacterium casei LMG S-19264T (=DSM 44701T), isolated from a smear-ripened cheese.</title>
        <authorList>
            <consortium name="US DOE Joint Genome Institute (JGI-PGF)"/>
            <person name="Walter F."/>
            <person name="Albersmeier A."/>
            <person name="Kalinowski J."/>
            <person name="Ruckert C."/>
        </authorList>
    </citation>
    <scope>NUCLEOTIDE SEQUENCE</scope>
    <source>
        <strain evidence="1">VKM Ac-1321</strain>
    </source>
</reference>
<comment type="caution">
    <text evidence="1">The sequence shown here is derived from an EMBL/GenBank/DDBJ whole genome shotgun (WGS) entry which is preliminary data.</text>
</comment>
<evidence type="ECO:0000313" key="1">
    <source>
        <dbReference type="EMBL" id="GLL03479.1"/>
    </source>
</evidence>